<evidence type="ECO:0000256" key="8">
    <source>
        <dbReference type="RuleBase" id="RU363032"/>
    </source>
</evidence>
<reference evidence="11" key="1">
    <citation type="journal article" date="2019" name="Int. J. Syst. Evol. Microbiol.">
        <title>The Global Catalogue of Microorganisms (GCM) 10K type strain sequencing project: providing services to taxonomists for standard genome sequencing and annotation.</title>
        <authorList>
            <consortium name="The Broad Institute Genomics Platform"/>
            <consortium name="The Broad Institute Genome Sequencing Center for Infectious Disease"/>
            <person name="Wu L."/>
            <person name="Ma J."/>
        </authorList>
    </citation>
    <scope>NUCLEOTIDE SEQUENCE [LARGE SCALE GENOMIC DNA]</scope>
    <source>
        <strain evidence="11">CCUG 60525</strain>
    </source>
</reference>
<evidence type="ECO:0000313" key="10">
    <source>
        <dbReference type="EMBL" id="MFD1007949.1"/>
    </source>
</evidence>
<evidence type="ECO:0000256" key="6">
    <source>
        <dbReference type="ARBA" id="ARBA00022989"/>
    </source>
</evidence>
<dbReference type="InterPro" id="IPR035906">
    <property type="entry name" value="MetI-like_sf"/>
</dbReference>
<keyword evidence="5 8" id="KW-0812">Transmembrane</keyword>
<keyword evidence="7 8" id="KW-0472">Membrane</keyword>
<sequence>MTVPTLLLMAGFFFLPLFIIFGEALQEPLSALSRLMSDNAFWQSLLGSLVLAVMASGVSVAVGLLIAIYLAKQPTQIRMLWSFLVSLPLVFSGLIVAYGFILAFGRAGTVTMLISKLGIDPAWLGGFIYSPVGLAFAYCYYLTPRAIFVLLPILVNFDHKQLLAGYSLGASRWQAFKDILLPQIAPALGTSVCITFAVAFGAYGTALALTGTQINILPLLLYSRISDSGSDFPVVALISIILLTVCLLITALSEWLKARADTTTVN</sequence>
<dbReference type="SUPFAM" id="SSF161098">
    <property type="entry name" value="MetI-like"/>
    <property type="match status" value="1"/>
</dbReference>
<dbReference type="RefSeq" id="WP_379557940.1">
    <property type="nucleotide sequence ID" value="NZ_JBHTJS010000029.1"/>
</dbReference>
<feature type="transmembrane region" description="Helical" evidence="8">
    <location>
        <begin position="83"/>
        <end position="103"/>
    </location>
</feature>
<dbReference type="Proteomes" id="UP001597048">
    <property type="component" value="Unassembled WGS sequence"/>
</dbReference>
<evidence type="ECO:0000256" key="3">
    <source>
        <dbReference type="ARBA" id="ARBA00022448"/>
    </source>
</evidence>
<accession>A0ABW3KFP1</accession>
<dbReference type="Pfam" id="PF00528">
    <property type="entry name" value="BPD_transp_1"/>
    <property type="match status" value="1"/>
</dbReference>
<dbReference type="EMBL" id="JBHTJS010000029">
    <property type="protein sequence ID" value="MFD1007949.1"/>
    <property type="molecule type" value="Genomic_DNA"/>
</dbReference>
<dbReference type="CDD" id="cd06261">
    <property type="entry name" value="TM_PBP2"/>
    <property type="match status" value="1"/>
</dbReference>
<keyword evidence="3 8" id="KW-0813">Transport</keyword>
<feature type="transmembrane region" description="Helical" evidence="8">
    <location>
        <begin position="50"/>
        <end position="71"/>
    </location>
</feature>
<feature type="transmembrane region" description="Helical" evidence="8">
    <location>
        <begin position="187"/>
        <end position="212"/>
    </location>
</feature>
<protein>
    <submittedName>
        <fullName evidence="10">ABC transporter permease</fullName>
    </submittedName>
</protein>
<keyword evidence="6 8" id="KW-1133">Transmembrane helix</keyword>
<dbReference type="Gene3D" id="1.10.3720.10">
    <property type="entry name" value="MetI-like"/>
    <property type="match status" value="1"/>
</dbReference>
<keyword evidence="11" id="KW-1185">Reference proteome</keyword>
<evidence type="ECO:0000313" key="11">
    <source>
        <dbReference type="Proteomes" id="UP001597048"/>
    </source>
</evidence>
<dbReference type="PANTHER" id="PTHR42929">
    <property type="entry name" value="INNER MEMBRANE ABC TRANSPORTER PERMEASE PROTEIN YDCU-RELATED-RELATED"/>
    <property type="match status" value="1"/>
</dbReference>
<dbReference type="PANTHER" id="PTHR42929:SF1">
    <property type="entry name" value="INNER MEMBRANE ABC TRANSPORTER PERMEASE PROTEIN YDCU-RELATED"/>
    <property type="match status" value="1"/>
</dbReference>
<comment type="subcellular location">
    <subcellularLocation>
        <location evidence="1 8">Cell membrane</location>
        <topology evidence="1 8">Multi-pass membrane protein</topology>
    </subcellularLocation>
</comment>
<feature type="transmembrane region" description="Helical" evidence="8">
    <location>
        <begin position="123"/>
        <end position="143"/>
    </location>
</feature>
<evidence type="ECO:0000256" key="5">
    <source>
        <dbReference type="ARBA" id="ARBA00022692"/>
    </source>
</evidence>
<dbReference type="InterPro" id="IPR000515">
    <property type="entry name" value="MetI-like"/>
</dbReference>
<evidence type="ECO:0000256" key="1">
    <source>
        <dbReference type="ARBA" id="ARBA00004651"/>
    </source>
</evidence>
<evidence type="ECO:0000256" key="4">
    <source>
        <dbReference type="ARBA" id="ARBA00022475"/>
    </source>
</evidence>
<proteinExistence type="inferred from homology"/>
<gene>
    <name evidence="10" type="ORF">ACFQ1C_07260</name>
</gene>
<evidence type="ECO:0000256" key="7">
    <source>
        <dbReference type="ARBA" id="ARBA00023136"/>
    </source>
</evidence>
<feature type="transmembrane region" description="Helical" evidence="8">
    <location>
        <begin position="232"/>
        <end position="252"/>
    </location>
</feature>
<dbReference type="PROSITE" id="PS50928">
    <property type="entry name" value="ABC_TM1"/>
    <property type="match status" value="1"/>
</dbReference>
<feature type="domain" description="ABC transmembrane type-1" evidence="9">
    <location>
        <begin position="45"/>
        <end position="253"/>
    </location>
</feature>
<name>A0ABW3KFP1_9GAMM</name>
<comment type="similarity">
    <text evidence="2">Belongs to the binding-protein-dependent transport system permease family. CysTW subfamily.</text>
</comment>
<organism evidence="10 11">
    <name type="scientific">Oceanisphaera ostreae</name>
    <dbReference type="NCBI Taxonomy" id="914151"/>
    <lineage>
        <taxon>Bacteria</taxon>
        <taxon>Pseudomonadati</taxon>
        <taxon>Pseudomonadota</taxon>
        <taxon>Gammaproteobacteria</taxon>
        <taxon>Aeromonadales</taxon>
        <taxon>Aeromonadaceae</taxon>
        <taxon>Oceanisphaera</taxon>
    </lineage>
</organism>
<evidence type="ECO:0000256" key="2">
    <source>
        <dbReference type="ARBA" id="ARBA00007069"/>
    </source>
</evidence>
<evidence type="ECO:0000259" key="9">
    <source>
        <dbReference type="PROSITE" id="PS50928"/>
    </source>
</evidence>
<keyword evidence="4" id="KW-1003">Cell membrane</keyword>
<comment type="caution">
    <text evidence="10">The sequence shown here is derived from an EMBL/GenBank/DDBJ whole genome shotgun (WGS) entry which is preliminary data.</text>
</comment>